<proteinExistence type="predicted"/>
<feature type="compositionally biased region" description="Low complexity" evidence="2">
    <location>
        <begin position="697"/>
        <end position="712"/>
    </location>
</feature>
<evidence type="ECO:0000313" key="3">
    <source>
        <dbReference type="EMBL" id="RSH76813.1"/>
    </source>
</evidence>
<organism evidence="3 4">
    <name type="scientific">Apiotrichum porosum</name>
    <dbReference type="NCBI Taxonomy" id="105984"/>
    <lineage>
        <taxon>Eukaryota</taxon>
        <taxon>Fungi</taxon>
        <taxon>Dikarya</taxon>
        <taxon>Basidiomycota</taxon>
        <taxon>Agaricomycotina</taxon>
        <taxon>Tremellomycetes</taxon>
        <taxon>Trichosporonales</taxon>
        <taxon>Trichosporonaceae</taxon>
        <taxon>Apiotrichum</taxon>
    </lineage>
</organism>
<feature type="region of interest" description="Disordered" evidence="2">
    <location>
        <begin position="642"/>
        <end position="665"/>
    </location>
</feature>
<dbReference type="AlphaFoldDB" id="A0A427XDG6"/>
<dbReference type="OrthoDB" id="2565013at2759"/>
<gene>
    <name evidence="3" type="ORF">EHS24_005212</name>
</gene>
<feature type="compositionally biased region" description="Basic and acidic residues" evidence="2">
    <location>
        <begin position="34"/>
        <end position="49"/>
    </location>
</feature>
<dbReference type="Proteomes" id="UP000279236">
    <property type="component" value="Unassembled WGS sequence"/>
</dbReference>
<feature type="coiled-coil region" evidence="1">
    <location>
        <begin position="289"/>
        <end position="316"/>
    </location>
</feature>
<dbReference type="EMBL" id="RSCE01000020">
    <property type="protein sequence ID" value="RSH76813.1"/>
    <property type="molecule type" value="Genomic_DNA"/>
</dbReference>
<feature type="compositionally biased region" description="Low complexity" evidence="2">
    <location>
        <begin position="403"/>
        <end position="415"/>
    </location>
</feature>
<evidence type="ECO:0000313" key="4">
    <source>
        <dbReference type="Proteomes" id="UP000279236"/>
    </source>
</evidence>
<keyword evidence="1" id="KW-0175">Coiled coil</keyword>
<feature type="compositionally biased region" description="Low complexity" evidence="2">
    <location>
        <begin position="384"/>
        <end position="395"/>
    </location>
</feature>
<keyword evidence="4" id="KW-1185">Reference proteome</keyword>
<sequence length="718" mass="77743">MSNTLPPRPSSNGSTSVADGPGGRYGRGAGRSRSPPDRDRGGPSYDRRPALQTRRSSPPPVRYPYDRRDSGYDSRDHDLRPNYSDSSGGPWPRSRSGSPRPNHDTGVFKTLDAFTRTLQSVLIGTSKRELATRALYRLEGFNANDAALADALRKVDIAERGLHAETTALQDTFVELIQRALSRPGAREGNVDALQLEALRDRIAKIEDGYVNVRAAQTVDSKGKGKAEQIDSPTPPPPSQPAPPPPPSPPLEVEVNNDVEMAVAVEDDDTPAPESKSPGSKRGRARALLESVLDRLEAVEDQVANVINQVDDFENMVADRDIETAEMVERYEEMATEATAVAKQYKSILAKREARYCRNAGELVVRPESSSGAASALGLTTDTAASAAPPGTASPVQSTVADGSTMSPSTPGTGSLAQRAINTINELKSNVSKLQEDVQEIRNGLAHNSSALVTASNGAPPAATHDDFEARISGHFTGQLEVMKKEMFTALGDTIGKQVRQLLDKERTSMLNAVHASVNQLLEHERPKLRQDVIAAITASASASAQRTPGSSTSSPSINSPDAPFVPTYAQQLFASSLSSEQLQTYNGLNDNAKRNLHDMDPVKQKLTLDNLHQYSQQKRQQQPQQPQATFQQNQMSLPNTNVTSWDQMVGGSGTPGSTTPGNQTLLTPQQLALAQQQAPHEAEELAAQEELRLKWQQQQERAQAQAQTQTQWFSPPQ</sequence>
<dbReference type="STRING" id="105984.A0A427XDG6"/>
<feature type="compositionally biased region" description="Gly residues" evidence="2">
    <location>
        <begin position="20"/>
        <end position="29"/>
    </location>
</feature>
<feature type="compositionally biased region" description="Low complexity" evidence="2">
    <location>
        <begin position="84"/>
        <end position="100"/>
    </location>
</feature>
<dbReference type="RefSeq" id="XP_028471960.1">
    <property type="nucleotide sequence ID" value="XM_028620744.1"/>
</dbReference>
<name>A0A427XDG6_9TREE</name>
<comment type="caution">
    <text evidence="3">The sequence shown here is derived from an EMBL/GenBank/DDBJ whole genome shotgun (WGS) entry which is preliminary data.</text>
</comment>
<feature type="region of interest" description="Disordered" evidence="2">
    <location>
        <begin position="540"/>
        <end position="564"/>
    </location>
</feature>
<feature type="compositionally biased region" description="Low complexity" evidence="2">
    <location>
        <begin position="540"/>
        <end position="561"/>
    </location>
</feature>
<evidence type="ECO:0000256" key="1">
    <source>
        <dbReference type="SAM" id="Coils"/>
    </source>
</evidence>
<accession>A0A427XDG6</accession>
<feature type="compositionally biased region" description="Polar residues" evidence="2">
    <location>
        <begin position="1"/>
        <end position="17"/>
    </location>
</feature>
<reference evidence="3 4" key="1">
    <citation type="submission" date="2018-11" db="EMBL/GenBank/DDBJ databases">
        <title>Genome sequence of Apiotrichum porosum DSM 27194.</title>
        <authorList>
            <person name="Aliyu H."/>
            <person name="Gorte O."/>
            <person name="Ochsenreither K."/>
        </authorList>
    </citation>
    <scope>NUCLEOTIDE SEQUENCE [LARGE SCALE GENOMIC DNA]</scope>
    <source>
        <strain evidence="3 4">DSM 27194</strain>
    </source>
</reference>
<feature type="compositionally biased region" description="Pro residues" evidence="2">
    <location>
        <begin position="233"/>
        <end position="250"/>
    </location>
</feature>
<dbReference type="PANTHER" id="PTHR48125">
    <property type="entry name" value="LP07818P1"/>
    <property type="match status" value="1"/>
</dbReference>
<feature type="coiled-coil region" evidence="1">
    <location>
        <begin position="417"/>
        <end position="444"/>
    </location>
</feature>
<feature type="compositionally biased region" description="Basic and acidic residues" evidence="2">
    <location>
        <begin position="64"/>
        <end position="80"/>
    </location>
</feature>
<dbReference type="PANTHER" id="PTHR48125:SF12">
    <property type="entry name" value="AT HOOK TRANSCRIPTION FACTOR FAMILY-RELATED"/>
    <property type="match status" value="1"/>
</dbReference>
<feature type="region of interest" description="Disordered" evidence="2">
    <location>
        <begin position="384"/>
        <end position="416"/>
    </location>
</feature>
<feature type="compositionally biased region" description="Low complexity" evidence="2">
    <location>
        <begin position="656"/>
        <end position="665"/>
    </location>
</feature>
<feature type="region of interest" description="Disordered" evidence="2">
    <location>
        <begin position="217"/>
        <end position="284"/>
    </location>
</feature>
<dbReference type="GeneID" id="39589755"/>
<protein>
    <submittedName>
        <fullName evidence="3">Uncharacterized protein</fullName>
    </submittedName>
</protein>
<feature type="region of interest" description="Disordered" evidence="2">
    <location>
        <begin position="1"/>
        <end position="106"/>
    </location>
</feature>
<feature type="region of interest" description="Disordered" evidence="2">
    <location>
        <begin position="697"/>
        <end position="718"/>
    </location>
</feature>
<evidence type="ECO:0000256" key="2">
    <source>
        <dbReference type="SAM" id="MobiDB-lite"/>
    </source>
</evidence>